<dbReference type="Proteomes" id="UP000753908">
    <property type="component" value="Unassembled WGS sequence"/>
</dbReference>
<evidence type="ECO:0000256" key="2">
    <source>
        <dbReference type="ARBA" id="ARBA00022679"/>
    </source>
</evidence>
<evidence type="ECO:0000313" key="4">
    <source>
        <dbReference type="EMBL" id="MBW4545037.1"/>
    </source>
</evidence>
<keyword evidence="1 4" id="KW-0489">Methyltransferase</keyword>
<evidence type="ECO:0000256" key="1">
    <source>
        <dbReference type="ARBA" id="ARBA00022603"/>
    </source>
</evidence>
<proteinExistence type="predicted"/>
<gene>
    <name evidence="4" type="ORF">KME25_11405</name>
</gene>
<dbReference type="InterPro" id="IPR041698">
    <property type="entry name" value="Methyltransf_25"/>
</dbReference>
<organism evidence="4 5">
    <name type="scientific">Symplocastrum torsivum CPER-KK1</name>
    <dbReference type="NCBI Taxonomy" id="450513"/>
    <lineage>
        <taxon>Bacteria</taxon>
        <taxon>Bacillati</taxon>
        <taxon>Cyanobacteriota</taxon>
        <taxon>Cyanophyceae</taxon>
        <taxon>Oscillatoriophycideae</taxon>
        <taxon>Oscillatoriales</taxon>
        <taxon>Microcoleaceae</taxon>
        <taxon>Symplocastrum</taxon>
    </lineage>
</organism>
<dbReference type="GO" id="GO:0032259">
    <property type="term" value="P:methylation"/>
    <property type="evidence" value="ECO:0007669"/>
    <property type="project" value="UniProtKB-KW"/>
</dbReference>
<dbReference type="Pfam" id="PF13649">
    <property type="entry name" value="Methyltransf_25"/>
    <property type="match status" value="1"/>
</dbReference>
<dbReference type="AlphaFoldDB" id="A0A951U9R1"/>
<feature type="domain" description="Methyltransferase" evidence="3">
    <location>
        <begin position="56"/>
        <end position="143"/>
    </location>
</feature>
<dbReference type="SUPFAM" id="SSF53335">
    <property type="entry name" value="S-adenosyl-L-methionine-dependent methyltransferases"/>
    <property type="match status" value="1"/>
</dbReference>
<dbReference type="InterPro" id="IPR029063">
    <property type="entry name" value="SAM-dependent_MTases_sf"/>
</dbReference>
<reference evidence="4" key="1">
    <citation type="submission" date="2021-05" db="EMBL/GenBank/DDBJ databases">
        <authorList>
            <person name="Pietrasiak N."/>
            <person name="Ward R."/>
            <person name="Stajich J.E."/>
            <person name="Kurbessoian T."/>
        </authorList>
    </citation>
    <scope>NUCLEOTIDE SEQUENCE</scope>
    <source>
        <strain evidence="4">CPER-KK1</strain>
    </source>
</reference>
<name>A0A951U9R1_9CYAN</name>
<dbReference type="Gene3D" id="3.40.50.150">
    <property type="entry name" value="Vaccinia Virus protein VP39"/>
    <property type="match status" value="1"/>
</dbReference>
<dbReference type="GO" id="GO:0008168">
    <property type="term" value="F:methyltransferase activity"/>
    <property type="evidence" value="ECO:0007669"/>
    <property type="project" value="UniProtKB-KW"/>
</dbReference>
<reference evidence="4" key="2">
    <citation type="journal article" date="2022" name="Microbiol. Resour. Announc.">
        <title>Metagenome Sequencing to Explore Phylogenomics of Terrestrial Cyanobacteria.</title>
        <authorList>
            <person name="Ward R.D."/>
            <person name="Stajich J.E."/>
            <person name="Johansen J.R."/>
            <person name="Huntemann M."/>
            <person name="Clum A."/>
            <person name="Foster B."/>
            <person name="Foster B."/>
            <person name="Roux S."/>
            <person name="Palaniappan K."/>
            <person name="Varghese N."/>
            <person name="Mukherjee S."/>
            <person name="Reddy T.B.K."/>
            <person name="Daum C."/>
            <person name="Copeland A."/>
            <person name="Chen I.A."/>
            <person name="Ivanova N.N."/>
            <person name="Kyrpides N.C."/>
            <person name="Shapiro N."/>
            <person name="Eloe-Fadrosh E.A."/>
            <person name="Pietrasiak N."/>
        </authorList>
    </citation>
    <scope>NUCLEOTIDE SEQUENCE</scope>
    <source>
        <strain evidence="4">CPER-KK1</strain>
    </source>
</reference>
<evidence type="ECO:0000259" key="3">
    <source>
        <dbReference type="Pfam" id="PF13649"/>
    </source>
</evidence>
<protein>
    <submittedName>
        <fullName evidence="4">Methyltransferase domain-containing protein</fullName>
    </submittedName>
</protein>
<dbReference type="PANTHER" id="PTHR43861">
    <property type="entry name" value="TRANS-ACONITATE 2-METHYLTRANSFERASE-RELATED"/>
    <property type="match status" value="1"/>
</dbReference>
<keyword evidence="2" id="KW-0808">Transferase</keyword>
<dbReference type="EMBL" id="JAHHIF010000012">
    <property type="protein sequence ID" value="MBW4545037.1"/>
    <property type="molecule type" value="Genomic_DNA"/>
</dbReference>
<comment type="caution">
    <text evidence="4">The sequence shown here is derived from an EMBL/GenBank/DDBJ whole genome shotgun (WGS) entry which is preliminary data.</text>
</comment>
<evidence type="ECO:0000313" key="5">
    <source>
        <dbReference type="Proteomes" id="UP000753908"/>
    </source>
</evidence>
<accession>A0A951U9R1</accession>
<sequence length="254" mass="28886">MDKTYREQFVCQSDALTYETQYAPMSAWELLWQVEKMYLTQIVENLRQSSAKIDYLDFACGTGRIITFLEDKVDTATGIEISPEMMALAKQKLRRGTLLCKDITAPSAEVEGAYDLITTFRFILNAEPSLRVTAFKALAVRLKDESSLLVFNNHGNPWSYKGLLWPYHQVCQAIFGDRREGNYMTNQQVRALLDEAGMEVVQVIGMGFISPKIMQLLPYALCEKIERLLAGKPVIQAFGVNQLFVARLKRSKSF</sequence>
<dbReference type="PANTHER" id="PTHR43861:SF1">
    <property type="entry name" value="TRANS-ACONITATE 2-METHYLTRANSFERASE"/>
    <property type="match status" value="1"/>
</dbReference>
<dbReference type="CDD" id="cd02440">
    <property type="entry name" value="AdoMet_MTases"/>
    <property type="match status" value="1"/>
</dbReference>